<dbReference type="OrthoDB" id="770607at2"/>
<dbReference type="EMBL" id="SEWF01000042">
    <property type="protein sequence ID" value="RYU93540.1"/>
    <property type="molecule type" value="Genomic_DNA"/>
</dbReference>
<accession>A0A4V1ZCR1</accession>
<keyword evidence="2" id="KW-1185">Reference proteome</keyword>
<dbReference type="Gene3D" id="2.60.220.30">
    <property type="match status" value="1"/>
</dbReference>
<gene>
    <name evidence="1" type="ORF">EWM59_21390</name>
</gene>
<comment type="caution">
    <text evidence="1">The sequence shown here is derived from an EMBL/GenBank/DDBJ whole genome shotgun (WGS) entry which is preliminary data.</text>
</comment>
<dbReference type="PROSITE" id="PS51257">
    <property type="entry name" value="PROKAR_LIPOPROTEIN"/>
    <property type="match status" value="1"/>
</dbReference>
<dbReference type="RefSeq" id="WP_130023298.1">
    <property type="nucleotide sequence ID" value="NZ_SEWF01000042.1"/>
</dbReference>
<reference evidence="1 2" key="1">
    <citation type="submission" date="2019-02" db="EMBL/GenBank/DDBJ databases">
        <title>Bacterial novel species Emticicia sp. 17J42-9 isolated from soil.</title>
        <authorList>
            <person name="Jung H.-Y."/>
        </authorList>
    </citation>
    <scope>NUCLEOTIDE SEQUENCE [LARGE SCALE GENOMIC DNA]</scope>
    <source>
        <strain evidence="1 2">17J42-9</strain>
    </source>
</reference>
<dbReference type="AlphaFoldDB" id="A0A4V1ZCR1"/>
<evidence type="ECO:0000313" key="2">
    <source>
        <dbReference type="Proteomes" id="UP000293162"/>
    </source>
</evidence>
<name>A0A4V1ZCR1_9BACT</name>
<dbReference type="Proteomes" id="UP000293162">
    <property type="component" value="Unassembled WGS sequence"/>
</dbReference>
<proteinExistence type="predicted"/>
<organism evidence="1 2">
    <name type="scientific">Emticicia agri</name>
    <dbReference type="NCBI Taxonomy" id="2492393"/>
    <lineage>
        <taxon>Bacteria</taxon>
        <taxon>Pseudomonadati</taxon>
        <taxon>Bacteroidota</taxon>
        <taxon>Cytophagia</taxon>
        <taxon>Cytophagales</taxon>
        <taxon>Leadbetterellaceae</taxon>
        <taxon>Emticicia</taxon>
    </lineage>
</organism>
<protein>
    <recommendedName>
        <fullName evidence="3">ZU5 domain-containing protein</fullName>
    </recommendedName>
</protein>
<sequence length="442" mass="48588">MKTLQTIAITLLFSAGMLSCEIDPNKPEPGIPSKGTPTEIGKPLGATTAKMIGAQGGSISTPDGKLTLNFPAGALTKETNITIRPVENKAWGGVGIGYEFGPDSSEFAKPISFTYKYNDKEMSGVSLDNMALAFQDQNKIWQMTSPLSVDKTRKKISGYLKHFSWWSMITRYQLLPEYDTVQVKEIKELRLEHLDNGFEWPWTDNPNPSPEIALLVPLNTPKLADRTDIAKLYLNGVDWTTKEPKDQTSGTLGYASSGNKAVVIYTAPGKKPEAAYNPVAISVELQHAGKAKLLLVSNLYINTENTFSVDGSDPSEIVIYAAGGDGELYLNFEDNMSNTLNVYTKNFKEGKFSFNTSETYIGAVHKSKEKQGSSIYKHCKKTMSESGSVVIEKLYKSEGKTYLKGQIIGTVCTKHQADEHCNVVVHETMKVFANFTTIVSAI</sequence>
<evidence type="ECO:0000313" key="1">
    <source>
        <dbReference type="EMBL" id="RYU93540.1"/>
    </source>
</evidence>
<evidence type="ECO:0008006" key="3">
    <source>
        <dbReference type="Google" id="ProtNLM"/>
    </source>
</evidence>